<keyword evidence="3" id="KW-0378">Hydrolase</keyword>
<feature type="transmembrane region" description="Helical" evidence="2">
    <location>
        <begin position="1502"/>
        <end position="1519"/>
    </location>
</feature>
<evidence type="ECO:0000313" key="3">
    <source>
        <dbReference type="EMBL" id="QQR93114.1"/>
    </source>
</evidence>
<keyword evidence="2" id="KW-0812">Transmembrane</keyword>
<organism evidence="3">
    <name type="scientific">Candidatus Iainarchaeum sp</name>
    <dbReference type="NCBI Taxonomy" id="3101447"/>
    <lineage>
        <taxon>Archaea</taxon>
        <taxon>Candidatus Iainarchaeota</taxon>
        <taxon>Candidatus Iainarchaeia</taxon>
        <taxon>Candidatus Iainarchaeales</taxon>
        <taxon>Candidatus Iainarchaeaceae</taxon>
        <taxon>Candidatus Iainarchaeum</taxon>
    </lineage>
</organism>
<feature type="region of interest" description="Disordered" evidence="1">
    <location>
        <begin position="2147"/>
        <end position="2197"/>
    </location>
</feature>
<name>A0A7T9DKP7_9ARCH</name>
<feature type="transmembrane region" description="Helical" evidence="2">
    <location>
        <begin position="1475"/>
        <end position="1495"/>
    </location>
</feature>
<feature type="transmembrane region" description="Helical" evidence="2">
    <location>
        <begin position="38"/>
        <end position="61"/>
    </location>
</feature>
<gene>
    <name evidence="3" type="ORF">IPJ89_02650</name>
</gene>
<protein>
    <submittedName>
        <fullName evidence="3">Carboxypeptidase regulatory-like domain-containing protein</fullName>
    </submittedName>
</protein>
<sequence length="2231" mass="240132">MAENGIWARMEDGWYSLLDKIDPVLPVYRVIDPIDEKVPSLAVVLGIVALILALILIPPLLGGGNANAVVTLRNERSEAVQNVDVLVTYNDYSETLTTNSLGNIVVKNIPIGTEVTFQADYPGYEPLTITRTISESNPKFSLAFTPLAAAARGVTIQFTDITGLSLSGKTLNVALSCTNSSVKPTPANAIVSNGVLTVTPPKDCGTLIASVNGNGFVRQDSILLSGNTPVVQLQSIELPKGRVRVRVQDAQGNFLENMRVELIATSTSSNEATLFTNTLGTANFNDVAIGGYYASVADPNGDYATKTSDTIEVLEGVTQEINVEMSKSIKGTITVQVKKKGASTNIANALVKLIRKSDNKLIATQQTNASGNTVSFAVEESGPYVITAEQDNYLSNSIESGTINGDKSIILELEALTPQNSGIVRIRVKDEEGLPVDNAQVVLYESGSGFIALQYSPKVTDVNGLAKFSGVKAGNYFARVFKYPAGPSDSPSFATQLAIPTEQDVTLQIGVATVQVKVKDPQGGAIPFANVEFLTDGTDECLPGKCQLSADAQGIASKAFKADRKIFVRVTATGYSASTSLAYQLFPGATQTINIKLENTITGNTPIIDLVQVQETPSGAIATEMKAGRVYRLLFRLKVPSSLVGEEGGVHVRVGDEALLENDVMRIVSINAPQTQIVKGTSYTPPNGTTTDEPNITFSDAKWATLNWNDLPAGTYEVGVNVRVEETTPLLESLPIYYRAWVVKNNGDWIRAPQDAVLGIAEQTGQRGSLYAETYSKIFHQGESIACEGDFCFTGEQLFNATDSLYVQGPPFAFAVNKNYRYEFVLTSNTSSIYSNTKLRMFVSNGGSQPTEELTITGYAITTPNGQLLSAQNLSTNDIPGGEGQGLATGELRQYQTISGNVQFLAEQTGNTRVVLQLINEGQIVFTKEIQMAIDSSDTLSIDVDPATAGAFLPTTFTVHVTDSQGFDIQDALVTLRRISPNNQNNLIQSLYTDIQGKVTMIGPPSLPRTRFEFDAAKAGYSSNPVTVTVDENIVAFEPQTLNFNLPATPNASAFAPLRIINKTQTPLVLQNAQISGEFQGFLANGEMQNYVNQYEGQFSLAALENKSIQVKAATSSTVNPINNESLNGFLVLTFSTQGTQQLWVQRIPLRVNLELVGSCDGPAIELSGAPTSGEIQTTSFDNKSQIQFQVSNVCEKDGVSTVMRNLKSRITWKSNPIGNVELALSDLEGGQQAVEVLRSGAYVPFFDSFKTAETTPYAGILTFTPFPGNIGKDAEFTIDVAGELAGQGGTKTLSKSFNVKIKVTNLETCLVLNPEPEEGVVMKSNEDEVEFEVDSTKCGNVPLDIAFCQGANNVNCSGGSPEGRLQLSRYTISDLTAEKKTVTIQRTGSTLPGTYDVTVHARVPGTQYRQIASLVTRIESDSSYAFDLDKSQFILYQQSAIDSATVTNRLLQEVVQVTASACDWEEAAKRSPPYLLAAGVGVGVGFGVSIFASASVLASTGFGLAAAVIVIAIASLLSDPCDEKLTHPLNDYIINLTGGDIGDMHIAEDAQDIVLDQFLTQHIAARWNTKVSNVFKKGSATYQTVGMELENLSGFTDPNPLFGVATLRAREHIQGDISHSGDAAVECDNSSFGPYQIGPSSSQGSCSPASDDTILEEKFHIKIRTQDINQTLPELEFDSVACVSGNELGSSGNGALPKVAFNWRWDDTQGIPINACDALNGNAIYCDATQFNITMMKRLHALDEFLAANGYNFTCPTNPIAQQQQASFPSANTVPIGYIGINRVGYSFTNPTTLQVSVDVNNLTTAAQDVSFTATIGTSATSNAPTIPNPCSTSQNIAANGSAHLQCTISGLGISDAYYVEYAIASTTTTNVAFGQPIIQISTQSVQQQANGTCEDLPKSTVNVGGAPIINRWIDPTDPLFGSYVNDNSIVWTNAVPNVQALNTLLHYDAYLIRDGFSTDFENDFKEFYTNNSFADAPTWFKSNTPTIGTLNKYYSSNDDLYFTNKYFDSPTLPSAGKYHIDLDVLFNGTDWRFFNAQGEPTAKIRAVFYHLNNPSPNSPFYRTPFDGLVGVNGTQYERVGYGLEYINEDGPLKVNDSTVLTYPGGNSSALANLEVRVADDIRRLNSLPSSRGTLLELTAASGSGTQEMIFSPRSQPLSSSKSPSRFPPIHSAHSTRSHKMQHPCNPEIRSHSGKAQETVTTFRVCPCTRNSTTLPIAQPPHPMPSPRGS</sequence>
<keyword evidence="3" id="KW-0645">Protease</keyword>
<keyword evidence="2" id="KW-0472">Membrane</keyword>
<dbReference type="GO" id="GO:0004180">
    <property type="term" value="F:carboxypeptidase activity"/>
    <property type="evidence" value="ECO:0007669"/>
    <property type="project" value="UniProtKB-KW"/>
</dbReference>
<keyword evidence="3" id="KW-0121">Carboxypeptidase</keyword>
<dbReference type="Proteomes" id="UP000596004">
    <property type="component" value="Chromosome"/>
</dbReference>
<feature type="compositionally biased region" description="Low complexity" evidence="1">
    <location>
        <begin position="2152"/>
        <end position="2170"/>
    </location>
</feature>
<evidence type="ECO:0000256" key="2">
    <source>
        <dbReference type="SAM" id="Phobius"/>
    </source>
</evidence>
<dbReference type="EMBL" id="CP064981">
    <property type="protein sequence ID" value="QQR93114.1"/>
    <property type="molecule type" value="Genomic_DNA"/>
</dbReference>
<keyword evidence="2" id="KW-1133">Transmembrane helix</keyword>
<dbReference type="SUPFAM" id="SSF49478">
    <property type="entry name" value="Cna protein B-type domain"/>
    <property type="match status" value="1"/>
</dbReference>
<evidence type="ECO:0000256" key="1">
    <source>
        <dbReference type="SAM" id="MobiDB-lite"/>
    </source>
</evidence>
<reference evidence="3" key="1">
    <citation type="submission" date="2020-11" db="EMBL/GenBank/DDBJ databases">
        <title>Connecting structure to function with the recovery of over 1000 high-quality activated sludge metagenome-assembled genomes encoding full-length rRNA genes using long-read sequencing.</title>
        <authorList>
            <person name="Singleton C.M."/>
            <person name="Petriglieri F."/>
            <person name="Kristensen J.M."/>
            <person name="Kirkegaard R.H."/>
            <person name="Michaelsen T.Y."/>
            <person name="Andersen M.H."/>
            <person name="Karst S.M."/>
            <person name="Dueholm M.S."/>
            <person name="Nielsen P.H."/>
            <person name="Albertsen M."/>
        </authorList>
    </citation>
    <scope>NUCLEOTIDE SEQUENCE</scope>
    <source>
        <strain evidence="3">Fred_18-Q3-R57-64_BAT3C.431</strain>
    </source>
</reference>
<accession>A0A7T9DKP7</accession>
<proteinExistence type="predicted"/>